<dbReference type="Proteomes" id="UP001596152">
    <property type="component" value="Unassembled WGS sequence"/>
</dbReference>
<dbReference type="Gene3D" id="1.10.1740.10">
    <property type="match status" value="1"/>
</dbReference>
<evidence type="ECO:0000256" key="1">
    <source>
        <dbReference type="ARBA" id="ARBA00010641"/>
    </source>
</evidence>
<feature type="domain" description="RNA polymerase sigma-70 region 2" evidence="5">
    <location>
        <begin position="21"/>
        <end position="85"/>
    </location>
</feature>
<dbReference type="Pfam" id="PF08281">
    <property type="entry name" value="Sigma70_r4_2"/>
    <property type="match status" value="1"/>
</dbReference>
<keyword evidence="3" id="KW-0731">Sigma factor</keyword>
<sequence length="164" mass="18521">MPDPARSLPPAADAPAATETLYRAHSGWLLRRLRRRFGVEVAEELVQDVWLRLLGRPGGGAIRSPRAFLLTVAARLSMDQARRARPETRERDDEIDGGQADQAERLLLKQIVREMPPPLRDVFLLSRFEGLTYESIAERLGVSVKTVEWRMSKALAHCAARLRD</sequence>
<dbReference type="NCBIfam" id="TIGR02937">
    <property type="entry name" value="sigma70-ECF"/>
    <property type="match status" value="1"/>
</dbReference>
<evidence type="ECO:0000256" key="3">
    <source>
        <dbReference type="ARBA" id="ARBA00023082"/>
    </source>
</evidence>
<dbReference type="InterPro" id="IPR007627">
    <property type="entry name" value="RNA_pol_sigma70_r2"/>
</dbReference>
<organism evidence="7 8">
    <name type="scientific">Brevundimonas staleyi</name>
    <dbReference type="NCBI Taxonomy" id="74326"/>
    <lineage>
        <taxon>Bacteria</taxon>
        <taxon>Pseudomonadati</taxon>
        <taxon>Pseudomonadota</taxon>
        <taxon>Alphaproteobacteria</taxon>
        <taxon>Caulobacterales</taxon>
        <taxon>Caulobacteraceae</taxon>
        <taxon>Brevundimonas</taxon>
    </lineage>
</organism>
<dbReference type="InterPro" id="IPR013249">
    <property type="entry name" value="RNA_pol_sigma70_r4_t2"/>
</dbReference>
<protein>
    <submittedName>
        <fullName evidence="7">RNA polymerase sigma factor</fullName>
    </submittedName>
</protein>
<dbReference type="Pfam" id="PF04542">
    <property type="entry name" value="Sigma70_r2"/>
    <property type="match status" value="1"/>
</dbReference>
<dbReference type="RefSeq" id="WP_374036526.1">
    <property type="nucleotide sequence ID" value="NZ_CP169082.1"/>
</dbReference>
<evidence type="ECO:0000256" key="2">
    <source>
        <dbReference type="ARBA" id="ARBA00023015"/>
    </source>
</evidence>
<evidence type="ECO:0000256" key="4">
    <source>
        <dbReference type="ARBA" id="ARBA00023163"/>
    </source>
</evidence>
<dbReference type="Gene3D" id="1.10.10.10">
    <property type="entry name" value="Winged helix-like DNA-binding domain superfamily/Winged helix DNA-binding domain"/>
    <property type="match status" value="1"/>
</dbReference>
<comment type="caution">
    <text evidence="7">The sequence shown here is derived from an EMBL/GenBank/DDBJ whole genome shotgun (WGS) entry which is preliminary data.</text>
</comment>
<keyword evidence="4" id="KW-0804">Transcription</keyword>
<feature type="domain" description="RNA polymerase sigma factor 70 region 4 type 2" evidence="6">
    <location>
        <begin position="106"/>
        <end position="158"/>
    </location>
</feature>
<evidence type="ECO:0000259" key="6">
    <source>
        <dbReference type="Pfam" id="PF08281"/>
    </source>
</evidence>
<dbReference type="InterPro" id="IPR013325">
    <property type="entry name" value="RNA_pol_sigma_r2"/>
</dbReference>
<gene>
    <name evidence="7" type="ORF">ACFPIE_16600</name>
</gene>
<dbReference type="InterPro" id="IPR014284">
    <property type="entry name" value="RNA_pol_sigma-70_dom"/>
</dbReference>
<accession>A0ABW0FV06</accession>
<reference evidence="8" key="1">
    <citation type="journal article" date="2019" name="Int. J. Syst. Evol. Microbiol.">
        <title>The Global Catalogue of Microorganisms (GCM) 10K type strain sequencing project: providing services to taxonomists for standard genome sequencing and annotation.</title>
        <authorList>
            <consortium name="The Broad Institute Genomics Platform"/>
            <consortium name="The Broad Institute Genome Sequencing Center for Infectious Disease"/>
            <person name="Wu L."/>
            <person name="Ma J."/>
        </authorList>
    </citation>
    <scope>NUCLEOTIDE SEQUENCE [LARGE SCALE GENOMIC DNA]</scope>
    <source>
        <strain evidence="8">JCM 12125</strain>
    </source>
</reference>
<keyword evidence="2" id="KW-0805">Transcription regulation</keyword>
<name>A0ABW0FV06_9CAUL</name>
<comment type="similarity">
    <text evidence="1">Belongs to the sigma-70 factor family. ECF subfamily.</text>
</comment>
<dbReference type="InterPro" id="IPR036388">
    <property type="entry name" value="WH-like_DNA-bd_sf"/>
</dbReference>
<dbReference type="InterPro" id="IPR039425">
    <property type="entry name" value="RNA_pol_sigma-70-like"/>
</dbReference>
<dbReference type="CDD" id="cd06171">
    <property type="entry name" value="Sigma70_r4"/>
    <property type="match status" value="1"/>
</dbReference>
<dbReference type="PANTHER" id="PTHR43133:SF63">
    <property type="entry name" value="RNA POLYMERASE SIGMA FACTOR FECI-RELATED"/>
    <property type="match status" value="1"/>
</dbReference>
<proteinExistence type="inferred from homology"/>
<dbReference type="EMBL" id="JBHSLF010000050">
    <property type="protein sequence ID" value="MFC5345537.1"/>
    <property type="molecule type" value="Genomic_DNA"/>
</dbReference>
<dbReference type="SUPFAM" id="SSF88946">
    <property type="entry name" value="Sigma2 domain of RNA polymerase sigma factors"/>
    <property type="match status" value="1"/>
</dbReference>
<dbReference type="SUPFAM" id="SSF88659">
    <property type="entry name" value="Sigma3 and sigma4 domains of RNA polymerase sigma factors"/>
    <property type="match status" value="1"/>
</dbReference>
<keyword evidence="8" id="KW-1185">Reference proteome</keyword>
<evidence type="ECO:0000313" key="7">
    <source>
        <dbReference type="EMBL" id="MFC5345537.1"/>
    </source>
</evidence>
<evidence type="ECO:0000259" key="5">
    <source>
        <dbReference type="Pfam" id="PF04542"/>
    </source>
</evidence>
<dbReference type="PANTHER" id="PTHR43133">
    <property type="entry name" value="RNA POLYMERASE ECF-TYPE SIGMA FACTO"/>
    <property type="match status" value="1"/>
</dbReference>
<evidence type="ECO:0000313" key="8">
    <source>
        <dbReference type="Proteomes" id="UP001596152"/>
    </source>
</evidence>
<dbReference type="InterPro" id="IPR013324">
    <property type="entry name" value="RNA_pol_sigma_r3/r4-like"/>
</dbReference>